<evidence type="ECO:0000313" key="2">
    <source>
        <dbReference type="Proteomes" id="UP000004277"/>
    </source>
</evidence>
<name>A0ACD3SJW7_9BURK</name>
<sequence>MKANQNRRSLSPTARLCAGIIITSAAAALLLPLPALAQAKRPLAEPVRYTGDIMVKWRDEAGASATGSNTAGTSDKLLTVASATGLPLALKRPLSGQNALVSIKGMNPAEAPRVAEALARDPRVAAAEPDRWLQPMRLPSDPEFNAQTNLHAPAGANLGGANLPAAWDRSIGSTAIVVAVIDTGVLPHPDLQGRLLPGYDFIAETARANDGDGRDSDPTDAGDSAPAAECGSGSPGIGANGNSWHGTRVASVVGAITNNGSGIAGADWNARLLPVRVSGKCGARLSDVLDAMRWSAGLAVTNVPNNPTPARVLNISLGGGSCSSFEQQAIDDVAAGGTVVVAAAGNTAGAPEAPGNCARVVSVTAHVDNGDNAHYASVGPEVTISAPGGGCPTLQTTYTNGTASCATPSFIRTLSNNGNTPGSYTVVNSLGTSFAAPLTSGVVSMMLALRPSLTPAQIIDGLRQSARPHPANTYCSSAAGAGKCGAGLLDANAALAYAQNPAGSGGGSGGSGNTGGGGGGGGGSVPLWLSALLLLLGAGACAIARSTTTARR</sequence>
<reference evidence="1" key="1">
    <citation type="submission" date="2019-05" db="EMBL/GenBank/DDBJ databases">
        <title>Revised genome assembly of Burkholderiaceae (previously Ralstonia) sp. PBA.</title>
        <authorList>
            <person name="Gan H.M."/>
        </authorList>
    </citation>
    <scope>NUCLEOTIDE SEQUENCE</scope>
    <source>
        <strain evidence="1">PBA</strain>
    </source>
</reference>
<dbReference type="Proteomes" id="UP000004277">
    <property type="component" value="Unassembled WGS sequence"/>
</dbReference>
<gene>
    <name evidence="1" type="ORF">MW7_015600</name>
</gene>
<evidence type="ECO:0000313" key="1">
    <source>
        <dbReference type="EMBL" id="TMS56513.1"/>
    </source>
</evidence>
<comment type="caution">
    <text evidence="1">The sequence shown here is derived from an EMBL/GenBank/DDBJ whole genome shotgun (WGS) entry which is preliminary data.</text>
</comment>
<keyword evidence="2" id="KW-1185">Reference proteome</keyword>
<proteinExistence type="predicted"/>
<accession>A0ACD3SJW7</accession>
<protein>
    <submittedName>
        <fullName evidence="1">Peptidase</fullName>
    </submittedName>
</protein>
<organism evidence="1 2">
    <name type="scientific">Imbroritus primus</name>
    <dbReference type="NCBI Taxonomy" id="3058603"/>
    <lineage>
        <taxon>Bacteria</taxon>
        <taxon>Pseudomonadati</taxon>
        <taxon>Pseudomonadota</taxon>
        <taxon>Betaproteobacteria</taxon>
        <taxon>Burkholderiales</taxon>
        <taxon>Burkholderiaceae</taxon>
        <taxon>Imbroritus</taxon>
    </lineage>
</organism>
<dbReference type="EMBL" id="AKCV02000026">
    <property type="protein sequence ID" value="TMS56513.1"/>
    <property type="molecule type" value="Genomic_DNA"/>
</dbReference>